<keyword evidence="5" id="KW-1185">Reference proteome</keyword>
<dbReference type="Proteomes" id="UP000035579">
    <property type="component" value="Chromosome"/>
</dbReference>
<accession>A0AAC8Q8H4</accession>
<dbReference type="Pfam" id="PF01839">
    <property type="entry name" value="FG-GAP"/>
    <property type="match status" value="1"/>
</dbReference>
<reference evidence="3 5" key="2">
    <citation type="submission" date="2018-08" db="EMBL/GenBank/DDBJ databases">
        <title>Genomic Encyclopedia of Archaeal and Bacterial Type Strains, Phase II (KMG-II): from individual species to whole genera.</title>
        <authorList>
            <person name="Goeker M."/>
        </authorList>
    </citation>
    <scope>NUCLEOTIDE SEQUENCE [LARGE SCALE GENOMIC DNA]</scope>
    <source>
        <strain evidence="3 5">DSM 2261</strain>
    </source>
</reference>
<dbReference type="InterPro" id="IPR013517">
    <property type="entry name" value="FG-GAP"/>
</dbReference>
<dbReference type="Gene3D" id="2.130.10.130">
    <property type="entry name" value="Integrin alpha, N-terminal"/>
    <property type="match status" value="3"/>
</dbReference>
<dbReference type="EMBL" id="CP011509">
    <property type="protein sequence ID" value="AKJ02980.1"/>
    <property type="molecule type" value="Genomic_DNA"/>
</dbReference>
<dbReference type="AlphaFoldDB" id="A0AAC8Q8H4"/>
<dbReference type="KEGG" id="age:AA314_04606"/>
<dbReference type="SUPFAM" id="SSF69318">
    <property type="entry name" value="Integrin alpha N-terminal domain"/>
    <property type="match status" value="2"/>
</dbReference>
<sequence>MRASFYAGVAPRGLAVGDFNGDGSPDVAINAEGRSFTSQYVSRTGEFLLLLNDGRGGLGRMTARRTLRGTEGGLIAAGDAEGDGDLDVLLGTLFGAKLLLGNGHGAFTDQAFSTSRGLVSSLGFWSGGTGSPLVWALGNEQWGYGPRTDPGFGLLRPLEGGGFESTSLLNENGHALFGFESSLSAAIADYNEDGFADVVFNFASSSTPEQAQVFFGTSTGRFRAGGVLPWSGFHRVYTADFNRDGHTDLLASDAHFVRVYLGNGQGGFSESSSVELGLEVSGVAVVDLGTDALPDVVALHGAAAAVSLLKGGGDGTLATHGQLAVGRAPSSAATSDLDGDGTRELLVVEADDNAVSVYAIPDKPVHEPPISYWCPVRPFPEGSSSLPHVSPLAEVETGGAVLEPAVGDFDADGRWDVALALPTRGVRLVLNPGGGPFTTRDVLQDHQVVSLAAGDFDGDGRSDLAASLRDDGGFFEYSVRVLWNDEEYPFEDYLHLGYSDGASGVLAADFNSDGRADLAASFQGTCVGRAARYTNQGNGTFLASELMDHNFEPDDRCPRVGAPLAGDFNGDGTLDLLHDTLGLSLNPTAADGSTLPGYGFGGGGTNLGLSDVDGDGRVDLVQRDWSNGGVWLHLGDGHGSLKSPVQCSPPVGNKTLTLEDLDGDGRADVAGTSTEGTELWVSLGDGQGRWGSPRLYVPGGAVEWVKPVDLLGDERPELLVLLRSGRLLVFPTPQE</sequence>
<dbReference type="EMBL" id="QUMU01000013">
    <property type="protein sequence ID" value="REG25103.1"/>
    <property type="molecule type" value="Genomic_DNA"/>
</dbReference>
<evidence type="ECO:0000313" key="5">
    <source>
        <dbReference type="Proteomes" id="UP000256345"/>
    </source>
</evidence>
<reference evidence="2 4" key="1">
    <citation type="submission" date="2015-05" db="EMBL/GenBank/DDBJ databases">
        <title>Genome assembly of Archangium gephyra DSM 2261.</title>
        <authorList>
            <person name="Sharma G."/>
            <person name="Subramanian S."/>
        </authorList>
    </citation>
    <scope>NUCLEOTIDE SEQUENCE [LARGE SCALE GENOMIC DNA]</scope>
    <source>
        <strain evidence="2 4">DSM 2261</strain>
    </source>
</reference>
<organism evidence="2 4">
    <name type="scientific">Archangium gephyra</name>
    <dbReference type="NCBI Taxonomy" id="48"/>
    <lineage>
        <taxon>Bacteria</taxon>
        <taxon>Pseudomonadati</taxon>
        <taxon>Myxococcota</taxon>
        <taxon>Myxococcia</taxon>
        <taxon>Myxococcales</taxon>
        <taxon>Cystobacterineae</taxon>
        <taxon>Archangiaceae</taxon>
        <taxon>Archangium</taxon>
    </lineage>
</organism>
<evidence type="ECO:0000313" key="2">
    <source>
        <dbReference type="EMBL" id="AKJ02980.1"/>
    </source>
</evidence>
<proteinExistence type="predicted"/>
<dbReference type="PANTHER" id="PTHR46580:SF4">
    <property type="entry name" value="ATP_GTP-BINDING PROTEIN"/>
    <property type="match status" value="1"/>
</dbReference>
<gene>
    <name evidence="2" type="ORF">AA314_04606</name>
    <name evidence="3" type="ORF">ATI61_113167</name>
</gene>
<dbReference type="InterPro" id="IPR028994">
    <property type="entry name" value="Integrin_alpha_N"/>
</dbReference>
<dbReference type="Proteomes" id="UP000256345">
    <property type="component" value="Unassembled WGS sequence"/>
</dbReference>
<dbReference type="PANTHER" id="PTHR46580">
    <property type="entry name" value="SENSOR KINASE-RELATED"/>
    <property type="match status" value="1"/>
</dbReference>
<evidence type="ECO:0000256" key="1">
    <source>
        <dbReference type="ARBA" id="ARBA00022729"/>
    </source>
</evidence>
<evidence type="ECO:0000313" key="3">
    <source>
        <dbReference type="EMBL" id="REG25103.1"/>
    </source>
</evidence>
<protein>
    <submittedName>
        <fullName evidence="3">VCBS repeat protein</fullName>
    </submittedName>
</protein>
<name>A0AAC8Q8H4_9BACT</name>
<keyword evidence="1" id="KW-0732">Signal</keyword>
<dbReference type="Pfam" id="PF13517">
    <property type="entry name" value="FG-GAP_3"/>
    <property type="match status" value="3"/>
</dbReference>
<evidence type="ECO:0000313" key="4">
    <source>
        <dbReference type="Proteomes" id="UP000035579"/>
    </source>
</evidence>
<dbReference type="RefSeq" id="WP_047857165.1">
    <property type="nucleotide sequence ID" value="NZ_CP011509.1"/>
</dbReference>